<dbReference type="Pfam" id="PF00383">
    <property type="entry name" value="dCMP_cyt_deam_1"/>
    <property type="match status" value="1"/>
</dbReference>
<dbReference type="NCBIfam" id="TIGR01354">
    <property type="entry name" value="cyt_deam_tetra"/>
    <property type="match status" value="1"/>
</dbReference>
<dbReference type="Proteomes" id="UP000192478">
    <property type="component" value="Chromosome"/>
</dbReference>
<name>A0AAC9RM58_9CLOT</name>
<keyword evidence="7 15" id="KW-0378">Hydrolase</keyword>
<feature type="binding site" evidence="14">
    <location>
        <position position="86"/>
    </location>
    <ligand>
        <name>Zn(2+)</name>
        <dbReference type="ChEBI" id="CHEBI:29105"/>
        <note>catalytic</note>
    </ligand>
</feature>
<evidence type="ECO:0000256" key="12">
    <source>
        <dbReference type="PIRSR" id="PIRSR606262-1"/>
    </source>
</evidence>
<dbReference type="EMBL" id="CP020559">
    <property type="protein sequence ID" value="ARE88127.1"/>
    <property type="molecule type" value="Genomic_DNA"/>
</dbReference>
<comment type="function">
    <text evidence="2 15">This enzyme scavenges exogenous and endogenous cytidine and 2'-deoxycytidine for UMP synthesis.</text>
</comment>
<dbReference type="KEGG" id="cfm:BJL90_17840"/>
<dbReference type="SUPFAM" id="SSF53927">
    <property type="entry name" value="Cytidine deaminase-like"/>
    <property type="match status" value="1"/>
</dbReference>
<evidence type="ECO:0000256" key="6">
    <source>
        <dbReference type="ARBA" id="ARBA00022723"/>
    </source>
</evidence>
<dbReference type="InterPro" id="IPR006262">
    <property type="entry name" value="Cyt_deam_tetra"/>
</dbReference>
<dbReference type="CDD" id="cd01283">
    <property type="entry name" value="cytidine_deaminase"/>
    <property type="match status" value="1"/>
</dbReference>
<feature type="binding site" evidence="13">
    <location>
        <begin position="42"/>
        <end position="48"/>
    </location>
    <ligand>
        <name>substrate</name>
    </ligand>
</feature>
<dbReference type="PANTHER" id="PTHR11644:SF2">
    <property type="entry name" value="CYTIDINE DEAMINASE"/>
    <property type="match status" value="1"/>
</dbReference>
<keyword evidence="8 14" id="KW-0862">Zinc</keyword>
<feature type="binding site" evidence="14">
    <location>
        <position position="89"/>
    </location>
    <ligand>
        <name>Zn(2+)</name>
        <dbReference type="ChEBI" id="CHEBI:29105"/>
        <note>catalytic</note>
    </ligand>
</feature>
<dbReference type="FunFam" id="3.40.140.10:FF:000008">
    <property type="entry name" value="Cytidine deaminase"/>
    <property type="match status" value="1"/>
</dbReference>
<dbReference type="EC" id="3.5.4.5" evidence="4 15"/>
<evidence type="ECO:0000313" key="19">
    <source>
        <dbReference type="Proteomes" id="UP000177894"/>
    </source>
</evidence>
<dbReference type="NCBIfam" id="NF004064">
    <property type="entry name" value="PRK05578.1"/>
    <property type="match status" value="1"/>
</dbReference>
<dbReference type="Proteomes" id="UP000177894">
    <property type="component" value="Chromosome"/>
</dbReference>
<evidence type="ECO:0000259" key="16">
    <source>
        <dbReference type="PROSITE" id="PS51747"/>
    </source>
</evidence>
<comment type="similarity">
    <text evidence="3 15">Belongs to the cytidine and deoxycytidylate deaminase family.</text>
</comment>
<dbReference type="RefSeq" id="WP_070971229.1">
    <property type="nucleotide sequence ID" value="NZ_CP017603.1"/>
</dbReference>
<evidence type="ECO:0000256" key="13">
    <source>
        <dbReference type="PIRSR" id="PIRSR606262-2"/>
    </source>
</evidence>
<dbReference type="GO" id="GO:0055086">
    <property type="term" value="P:nucleobase-containing small molecule metabolic process"/>
    <property type="evidence" value="ECO:0007669"/>
    <property type="project" value="UniProtKB-ARBA"/>
</dbReference>
<sequence>MEYKELIKEAREAQKKAYVPYSHFPVGAAVLTKSGKVYRGCNIECASYGGTNCAERTAIFKAVSEGDREIEAIAVVGATDEYTFPCGICRQVIVEYGKDIKIIIGKTEEDYKVFTIADLLPNSFSPEDLSI</sequence>
<dbReference type="PANTHER" id="PTHR11644">
    <property type="entry name" value="CYTIDINE DEAMINASE"/>
    <property type="match status" value="1"/>
</dbReference>
<feature type="domain" description="CMP/dCMP-type deaminase" evidence="16">
    <location>
        <begin position="1"/>
        <end position="127"/>
    </location>
</feature>
<organism evidence="18 20">
    <name type="scientific">Clostridium formicaceticum</name>
    <dbReference type="NCBI Taxonomy" id="1497"/>
    <lineage>
        <taxon>Bacteria</taxon>
        <taxon>Bacillati</taxon>
        <taxon>Bacillota</taxon>
        <taxon>Clostridia</taxon>
        <taxon>Eubacteriales</taxon>
        <taxon>Clostridiaceae</taxon>
        <taxon>Clostridium</taxon>
    </lineage>
</organism>
<evidence type="ECO:0000256" key="3">
    <source>
        <dbReference type="ARBA" id="ARBA00006576"/>
    </source>
</evidence>
<dbReference type="PROSITE" id="PS51747">
    <property type="entry name" value="CYT_DCMP_DEAMINASES_2"/>
    <property type="match status" value="1"/>
</dbReference>
<evidence type="ECO:0000256" key="1">
    <source>
        <dbReference type="ARBA" id="ARBA00001947"/>
    </source>
</evidence>
<evidence type="ECO:0000256" key="9">
    <source>
        <dbReference type="ARBA" id="ARBA00032005"/>
    </source>
</evidence>
<dbReference type="GO" id="GO:0072527">
    <property type="term" value="P:pyrimidine-containing compound metabolic process"/>
    <property type="evidence" value="ECO:0007669"/>
    <property type="project" value="UniProtKB-ARBA"/>
</dbReference>
<reference evidence="17 19" key="1">
    <citation type="submission" date="2016-10" db="EMBL/GenBank/DDBJ databases">
        <title>Complete Genome Sequence of Acetogen Clostridium formicoaceticum ATCC 27076.</title>
        <authorList>
            <person name="Bao T."/>
            <person name="Cheng C."/>
            <person name="Zhao J."/>
            <person name="Yang S.-T."/>
            <person name="Wang J."/>
            <person name="Wang M."/>
        </authorList>
    </citation>
    <scope>NUCLEOTIDE SEQUENCE [LARGE SCALE GENOMIC DNA]</scope>
    <source>
        <strain evidence="17 19">ATCC 27076</strain>
    </source>
</reference>
<dbReference type="AlphaFoldDB" id="A0AAC9RM58"/>
<dbReference type="InterPro" id="IPR002125">
    <property type="entry name" value="CMP_dCMP_dom"/>
</dbReference>
<dbReference type="InterPro" id="IPR050202">
    <property type="entry name" value="Cyt/Deoxycyt_deaminase"/>
</dbReference>
<dbReference type="GO" id="GO:0008270">
    <property type="term" value="F:zinc ion binding"/>
    <property type="evidence" value="ECO:0007669"/>
    <property type="project" value="UniProtKB-UniRule"/>
</dbReference>
<dbReference type="EMBL" id="CP017603">
    <property type="protein sequence ID" value="AOY77551.1"/>
    <property type="molecule type" value="Genomic_DNA"/>
</dbReference>
<evidence type="ECO:0000256" key="2">
    <source>
        <dbReference type="ARBA" id="ARBA00003949"/>
    </source>
</evidence>
<reference evidence="18 20" key="2">
    <citation type="submission" date="2017-03" db="EMBL/GenBank/DDBJ databases">
        <title>Complete sequence of Clostridium formicaceticum DSM 92.</title>
        <authorList>
            <person name="Poehlein A."/>
            <person name="Karl M."/>
            <person name="Bengelsdorf F.R."/>
            <person name="Duerre P."/>
            <person name="Daniel R."/>
        </authorList>
    </citation>
    <scope>NUCLEOTIDE SEQUENCE [LARGE SCALE GENOMIC DNA]</scope>
    <source>
        <strain evidence="18 20">DSM 92</strain>
    </source>
</reference>
<evidence type="ECO:0000313" key="17">
    <source>
        <dbReference type="EMBL" id="AOY77551.1"/>
    </source>
</evidence>
<dbReference type="Gene3D" id="3.40.140.10">
    <property type="entry name" value="Cytidine Deaminase, domain 2"/>
    <property type="match status" value="1"/>
</dbReference>
<evidence type="ECO:0000256" key="15">
    <source>
        <dbReference type="RuleBase" id="RU364006"/>
    </source>
</evidence>
<protein>
    <recommendedName>
        <fullName evidence="5 15">Cytidine deaminase</fullName>
        <ecNumber evidence="4 15">3.5.4.5</ecNumber>
    </recommendedName>
    <alternativeName>
        <fullName evidence="9 15">Cytidine aminohydrolase</fullName>
    </alternativeName>
</protein>
<keyword evidence="6 14" id="KW-0479">Metal-binding</keyword>
<evidence type="ECO:0000256" key="8">
    <source>
        <dbReference type="ARBA" id="ARBA00022833"/>
    </source>
</evidence>
<dbReference type="GO" id="GO:0005829">
    <property type="term" value="C:cytosol"/>
    <property type="evidence" value="ECO:0007669"/>
    <property type="project" value="TreeGrafter"/>
</dbReference>
<dbReference type="InterPro" id="IPR016193">
    <property type="entry name" value="Cytidine_deaminase-like"/>
</dbReference>
<evidence type="ECO:0000256" key="7">
    <source>
        <dbReference type="ARBA" id="ARBA00022801"/>
    </source>
</evidence>
<comment type="catalytic activity">
    <reaction evidence="10 15">
        <text>2'-deoxycytidine + H2O + H(+) = 2'-deoxyuridine + NH4(+)</text>
        <dbReference type="Rhea" id="RHEA:13433"/>
        <dbReference type="ChEBI" id="CHEBI:15377"/>
        <dbReference type="ChEBI" id="CHEBI:15378"/>
        <dbReference type="ChEBI" id="CHEBI:15698"/>
        <dbReference type="ChEBI" id="CHEBI:16450"/>
        <dbReference type="ChEBI" id="CHEBI:28938"/>
        <dbReference type="EC" id="3.5.4.5"/>
    </reaction>
</comment>
<evidence type="ECO:0000256" key="11">
    <source>
        <dbReference type="ARBA" id="ARBA00049558"/>
    </source>
</evidence>
<gene>
    <name evidence="18" type="primary">cdd</name>
    <name evidence="17" type="ORF">BJL90_17840</name>
    <name evidence="18" type="ORF">CLFO_25280</name>
</gene>
<evidence type="ECO:0000256" key="14">
    <source>
        <dbReference type="PIRSR" id="PIRSR606262-3"/>
    </source>
</evidence>
<proteinExistence type="inferred from homology"/>
<dbReference type="GO" id="GO:0004126">
    <property type="term" value="F:cytidine deaminase activity"/>
    <property type="evidence" value="ECO:0007669"/>
    <property type="project" value="UniProtKB-UniRule"/>
</dbReference>
<evidence type="ECO:0000256" key="5">
    <source>
        <dbReference type="ARBA" id="ARBA00018266"/>
    </source>
</evidence>
<evidence type="ECO:0000256" key="4">
    <source>
        <dbReference type="ARBA" id="ARBA00012783"/>
    </source>
</evidence>
<dbReference type="GO" id="GO:0042802">
    <property type="term" value="F:identical protein binding"/>
    <property type="evidence" value="ECO:0007669"/>
    <property type="project" value="UniProtKB-ARBA"/>
</dbReference>
<accession>A0AAC9RM58</accession>
<evidence type="ECO:0000313" key="20">
    <source>
        <dbReference type="Proteomes" id="UP000192478"/>
    </source>
</evidence>
<feature type="active site" description="Proton donor" evidence="12">
    <location>
        <position position="55"/>
    </location>
</feature>
<dbReference type="PROSITE" id="PS00903">
    <property type="entry name" value="CYT_DCMP_DEAMINASES_1"/>
    <property type="match status" value="1"/>
</dbReference>
<dbReference type="InterPro" id="IPR016192">
    <property type="entry name" value="APOBEC/CMP_deaminase_Zn-bd"/>
</dbReference>
<evidence type="ECO:0000313" key="18">
    <source>
        <dbReference type="EMBL" id="ARE88127.1"/>
    </source>
</evidence>
<feature type="binding site" evidence="14">
    <location>
        <position position="53"/>
    </location>
    <ligand>
        <name>Zn(2+)</name>
        <dbReference type="ChEBI" id="CHEBI:29105"/>
        <note>catalytic</note>
    </ligand>
</feature>
<evidence type="ECO:0000256" key="10">
    <source>
        <dbReference type="ARBA" id="ARBA00049252"/>
    </source>
</evidence>
<comment type="catalytic activity">
    <reaction evidence="11 15">
        <text>cytidine + H2O + H(+) = uridine + NH4(+)</text>
        <dbReference type="Rhea" id="RHEA:16069"/>
        <dbReference type="ChEBI" id="CHEBI:15377"/>
        <dbReference type="ChEBI" id="CHEBI:15378"/>
        <dbReference type="ChEBI" id="CHEBI:16704"/>
        <dbReference type="ChEBI" id="CHEBI:17562"/>
        <dbReference type="ChEBI" id="CHEBI:28938"/>
        <dbReference type="EC" id="3.5.4.5"/>
    </reaction>
</comment>
<comment type="cofactor">
    <cofactor evidence="1 14 15">
        <name>Zn(2+)</name>
        <dbReference type="ChEBI" id="CHEBI:29105"/>
    </cofactor>
</comment>
<keyword evidence="19" id="KW-1185">Reference proteome</keyword>